<dbReference type="EMBL" id="CP053892">
    <property type="protein sequence ID" value="QKG27272.1"/>
    <property type="molecule type" value="Genomic_DNA"/>
</dbReference>
<organism evidence="2 3">
    <name type="scientific">Actinomadura verrucosospora</name>
    <dbReference type="NCBI Taxonomy" id="46165"/>
    <lineage>
        <taxon>Bacteria</taxon>
        <taxon>Bacillati</taxon>
        <taxon>Actinomycetota</taxon>
        <taxon>Actinomycetes</taxon>
        <taxon>Streptosporangiales</taxon>
        <taxon>Thermomonosporaceae</taxon>
        <taxon>Actinomadura</taxon>
    </lineage>
</organism>
<reference evidence="2 3" key="1">
    <citation type="submission" date="2020-05" db="EMBL/GenBank/DDBJ databases">
        <title>Actinomadura verrucosospora NRRL-B18236 (PFL_A860) Genome sequencing and assembly.</title>
        <authorList>
            <person name="Samborskyy M."/>
        </authorList>
    </citation>
    <scope>NUCLEOTIDE SEQUENCE [LARGE SCALE GENOMIC DNA]</scope>
    <source>
        <strain evidence="2 3">NRRL:B18236</strain>
    </source>
</reference>
<dbReference type="Proteomes" id="UP000501240">
    <property type="component" value="Chromosome"/>
</dbReference>
<evidence type="ECO:0000313" key="2">
    <source>
        <dbReference type="EMBL" id="QKG27272.1"/>
    </source>
</evidence>
<dbReference type="InterPro" id="IPR011010">
    <property type="entry name" value="DNA_brk_join_enz"/>
</dbReference>
<dbReference type="InterPro" id="IPR013762">
    <property type="entry name" value="Integrase-like_cat_sf"/>
</dbReference>
<dbReference type="RefSeq" id="WP_173100580.1">
    <property type="nucleotide sequence ID" value="NZ_CP053892.1"/>
</dbReference>
<proteinExistence type="predicted"/>
<gene>
    <name evidence="2" type="ORF">ACTIVE_8925</name>
</gene>
<protein>
    <submittedName>
        <fullName evidence="2">Integrase/recombinase</fullName>
    </submittedName>
</protein>
<dbReference type="GO" id="GO:0015074">
    <property type="term" value="P:DNA integration"/>
    <property type="evidence" value="ECO:0007669"/>
    <property type="project" value="InterPro"/>
</dbReference>
<accession>A0A7D3W664</accession>
<keyword evidence="1" id="KW-0233">DNA recombination</keyword>
<keyword evidence="3" id="KW-1185">Reference proteome</keyword>
<name>A0A7D3W664_ACTVE</name>
<dbReference type="SUPFAM" id="SSF56349">
    <property type="entry name" value="DNA breaking-rejoining enzymes"/>
    <property type="match status" value="1"/>
</dbReference>
<sequence length="63" mass="6768">MPDAEAHTAHSLRTGGATVAYTSGVPVSVIARHGRWAPASPVLLGYIRALDRWRDNAMRNVGL</sequence>
<dbReference type="GO" id="GO:0006310">
    <property type="term" value="P:DNA recombination"/>
    <property type="evidence" value="ECO:0007669"/>
    <property type="project" value="UniProtKB-KW"/>
</dbReference>
<dbReference type="Gene3D" id="1.10.443.10">
    <property type="entry name" value="Intergrase catalytic core"/>
    <property type="match status" value="1"/>
</dbReference>
<evidence type="ECO:0000256" key="1">
    <source>
        <dbReference type="ARBA" id="ARBA00023172"/>
    </source>
</evidence>
<dbReference type="GO" id="GO:0003677">
    <property type="term" value="F:DNA binding"/>
    <property type="evidence" value="ECO:0007669"/>
    <property type="project" value="InterPro"/>
</dbReference>
<dbReference type="AlphaFoldDB" id="A0A7D3W664"/>
<evidence type="ECO:0000313" key="3">
    <source>
        <dbReference type="Proteomes" id="UP000501240"/>
    </source>
</evidence>